<dbReference type="Proteomes" id="UP000233565">
    <property type="component" value="Unassembled WGS sequence"/>
</dbReference>
<dbReference type="SUPFAM" id="SSF53300">
    <property type="entry name" value="vWA-like"/>
    <property type="match status" value="1"/>
</dbReference>
<feature type="transmembrane region" description="Helical" evidence="1">
    <location>
        <begin position="12"/>
        <end position="34"/>
    </location>
</feature>
<dbReference type="PROSITE" id="PS50234">
    <property type="entry name" value="VWFA"/>
    <property type="match status" value="1"/>
</dbReference>
<dbReference type="STRING" id="748909.SAMN05192575_104166"/>
<dbReference type="EMBL" id="FOKC01000004">
    <property type="protein sequence ID" value="SFB15831.1"/>
    <property type="molecule type" value="Genomic_DNA"/>
</dbReference>
<organism evidence="4 5">
    <name type="scientific">Nocardioides alpinus</name>
    <dbReference type="NCBI Taxonomy" id="748909"/>
    <lineage>
        <taxon>Bacteria</taxon>
        <taxon>Bacillati</taxon>
        <taxon>Actinomycetota</taxon>
        <taxon>Actinomycetes</taxon>
        <taxon>Propionibacteriales</taxon>
        <taxon>Nocardioidaceae</taxon>
        <taxon>Nocardioides</taxon>
    </lineage>
</organism>
<keyword evidence="1" id="KW-1133">Transmembrane helix</keyword>
<protein>
    <submittedName>
        <fullName evidence="4">Putative Flp pilus-assembly TadE/G-like</fullName>
    </submittedName>
</protein>
<dbReference type="AlphaFoldDB" id="A0A1I0YRK1"/>
<dbReference type="InterPro" id="IPR028087">
    <property type="entry name" value="Tad_N"/>
</dbReference>
<keyword evidence="1" id="KW-0472">Membrane</keyword>
<sequence>MIARRSRDRDEKGAIAVMTVILSVVIFGAAAIAIDISMLAMERQKLHDAVDAAAHAGAYTMPGDGATAMKAARDMALANDPDLTYDFTEQNPQIRLWCLVASTGSTTSVRADQIPSTCNPGPAPYTTSNYPDLRCNTKICKIPCAPSLSTTCNTVEVEAEKDVDFGFANVFGRSEGSTGSVASAACKGSCGQEAPNPLDVVFMADRTTSMSEGDRTLMKTAILDSLKNMTPSLHYVAFGALHKSRTGTSCATDPTLYDSSRTEEWNVTQGSWVPLGFSNNYKSSSATPTLNTSSNLYRGINCLPNSGVPGYSRGSYGTHLASGMKGAARYLLGLAPNNLSSLPARPGEVEKILIFETDGMPDEILASGSTALTTTSDVGAGLNGTGTNAQKGCNNFRDVAANAKAADITVITVGFGAANTARCKKTEGETGSTSRVRDILAAAASPDPVTGAASSASACNNPAARTAENIDGDYFFCAAQGSELSSIFKTAISQVSTGVRLVKLPK</sequence>
<dbReference type="Gene3D" id="3.40.50.410">
    <property type="entry name" value="von Willebrand factor, type A domain"/>
    <property type="match status" value="1"/>
</dbReference>
<accession>A0A1I0YRK1</accession>
<evidence type="ECO:0000256" key="1">
    <source>
        <dbReference type="SAM" id="Phobius"/>
    </source>
</evidence>
<dbReference type="InterPro" id="IPR002035">
    <property type="entry name" value="VWF_A"/>
</dbReference>
<evidence type="ECO:0000259" key="2">
    <source>
        <dbReference type="PROSITE" id="PS50234"/>
    </source>
</evidence>
<dbReference type="EMBL" id="PJBV01000011">
    <property type="protein sequence ID" value="PKH43692.1"/>
    <property type="molecule type" value="Genomic_DNA"/>
</dbReference>
<name>A0A1I0YRK1_9ACTN</name>
<dbReference type="Proteomes" id="UP000199113">
    <property type="component" value="Unassembled WGS sequence"/>
</dbReference>
<keyword evidence="1" id="KW-0812">Transmembrane</keyword>
<evidence type="ECO:0000313" key="6">
    <source>
        <dbReference type="Proteomes" id="UP000233565"/>
    </source>
</evidence>
<keyword evidence="6" id="KW-1185">Reference proteome</keyword>
<feature type="domain" description="VWFA" evidence="2">
    <location>
        <begin position="199"/>
        <end position="492"/>
    </location>
</feature>
<evidence type="ECO:0000313" key="5">
    <source>
        <dbReference type="Proteomes" id="UP000199113"/>
    </source>
</evidence>
<reference evidence="4" key="1">
    <citation type="submission" date="2016-10" db="EMBL/GenBank/DDBJ databases">
        <authorList>
            <person name="de Groot N.N."/>
        </authorList>
    </citation>
    <scope>NUCLEOTIDE SEQUENCE [LARGE SCALE GENOMIC DNA]</scope>
    <source>
        <strain evidence="4">CGMCC 1.10697</strain>
    </source>
</reference>
<gene>
    <name evidence="3" type="ORF">CXG46_04370</name>
    <name evidence="4" type="ORF">SAMN05192575_104166</name>
</gene>
<evidence type="ECO:0000313" key="4">
    <source>
        <dbReference type="EMBL" id="SFB15831.1"/>
    </source>
</evidence>
<evidence type="ECO:0000313" key="3">
    <source>
        <dbReference type="EMBL" id="PKH43692.1"/>
    </source>
</evidence>
<proteinExistence type="predicted"/>
<dbReference type="InterPro" id="IPR036465">
    <property type="entry name" value="vWFA_dom_sf"/>
</dbReference>
<dbReference type="RefSeq" id="WP_091198425.1">
    <property type="nucleotide sequence ID" value="NZ_FOKC01000004.1"/>
</dbReference>
<dbReference type="Pfam" id="PF13400">
    <property type="entry name" value="Tad"/>
    <property type="match status" value="1"/>
</dbReference>
<reference evidence="3 6" key="2">
    <citation type="submission" date="2017-12" db="EMBL/GenBank/DDBJ databases">
        <title>Pharmacopeia of the Arctic Ocean.</title>
        <authorList>
            <person name="Collins E."/>
            <person name="Ducluzeau A.-L."/>
        </authorList>
    </citation>
    <scope>NUCLEOTIDE SEQUENCE [LARGE SCALE GENOMIC DNA]</scope>
    <source>
        <strain evidence="3 6">DSM 23325</strain>
    </source>
</reference>